<dbReference type="Gene3D" id="1.20.90.10">
    <property type="entry name" value="Phospholipase A2 domain"/>
    <property type="match status" value="1"/>
</dbReference>
<gene>
    <name evidence="15" type="ORF">PYW07_008351</name>
</gene>
<keyword evidence="10" id="KW-0443">Lipid metabolism</keyword>
<dbReference type="PANTHER" id="PTHR12253">
    <property type="entry name" value="RH14732P"/>
    <property type="match status" value="1"/>
</dbReference>
<evidence type="ECO:0000256" key="3">
    <source>
        <dbReference type="ARBA" id="ARBA00013278"/>
    </source>
</evidence>
<reference evidence="15" key="1">
    <citation type="submission" date="2023-03" db="EMBL/GenBank/DDBJ databases">
        <title>Chromosome-level genomes of two armyworms, Mythimna separata and Mythimna loreyi, provide insights into the biosynthesis and reception of sex pheromones.</title>
        <authorList>
            <person name="Zhao H."/>
        </authorList>
    </citation>
    <scope>NUCLEOTIDE SEQUENCE</scope>
    <source>
        <strain evidence="15">BeijingLab</strain>
        <tissue evidence="15">Pupa</tissue>
    </source>
</reference>
<evidence type="ECO:0000256" key="1">
    <source>
        <dbReference type="ARBA" id="ARBA00001913"/>
    </source>
</evidence>
<keyword evidence="16" id="KW-1185">Reference proteome</keyword>
<feature type="chain" id="PRO_5041978093" description="Phospholipase A2" evidence="13">
    <location>
        <begin position="18"/>
        <end position="195"/>
    </location>
</feature>
<accession>A0AAD8DNX0</accession>
<sequence length="195" mass="22359">MPKVILFLCVASLAVDSYYCWITDINTKMLSQTVNGYSSDRPNDEMENDESDGENRINLLIFPGTKWCGPGNVADNYDDLGVEAEADACCRDHDHCPDLIPGGESKHNLTNESFYTRLNCSCDDKFHDCLKSSNTKTAKYIGVIYFNTLQTKCFRKDYPTTECIKKGGWFKTKCLEYAYNTTEDKQYQWFDVQDF</sequence>
<protein>
    <recommendedName>
        <fullName evidence="4">Phospholipase A2</fullName>
        <ecNumber evidence="3">3.1.1.4</ecNumber>
    </recommendedName>
    <alternativeName>
        <fullName evidence="12">Phosphatidylcholine 2-acylhydrolase</fullName>
    </alternativeName>
</protein>
<dbReference type="Proteomes" id="UP001231518">
    <property type="component" value="Chromosome 21"/>
</dbReference>
<feature type="domain" description="Phospholipase A2-like central" evidence="14">
    <location>
        <begin position="61"/>
        <end position="156"/>
    </location>
</feature>
<evidence type="ECO:0000256" key="12">
    <source>
        <dbReference type="ARBA" id="ARBA00029903"/>
    </source>
</evidence>
<keyword evidence="6" id="KW-0479">Metal-binding</keyword>
<dbReference type="GO" id="GO:0016042">
    <property type="term" value="P:lipid catabolic process"/>
    <property type="evidence" value="ECO:0007669"/>
    <property type="project" value="UniProtKB-KW"/>
</dbReference>
<dbReference type="GO" id="GO:0050482">
    <property type="term" value="P:arachidonate secretion"/>
    <property type="evidence" value="ECO:0007669"/>
    <property type="project" value="InterPro"/>
</dbReference>
<keyword evidence="8" id="KW-0106">Calcium</keyword>
<feature type="signal peptide" evidence="13">
    <location>
        <begin position="1"/>
        <end position="17"/>
    </location>
</feature>
<dbReference type="CDD" id="cd04704">
    <property type="entry name" value="PLA2_bee_venom_like"/>
    <property type="match status" value="1"/>
</dbReference>
<evidence type="ECO:0000256" key="10">
    <source>
        <dbReference type="ARBA" id="ARBA00023098"/>
    </source>
</evidence>
<comment type="subcellular location">
    <subcellularLocation>
        <location evidence="2">Secreted</location>
    </subcellularLocation>
</comment>
<keyword evidence="7" id="KW-0378">Hydrolase</keyword>
<name>A0AAD8DNX0_MYTSE</name>
<evidence type="ECO:0000256" key="2">
    <source>
        <dbReference type="ARBA" id="ARBA00004613"/>
    </source>
</evidence>
<dbReference type="GO" id="GO:0005576">
    <property type="term" value="C:extracellular region"/>
    <property type="evidence" value="ECO:0007669"/>
    <property type="project" value="UniProtKB-SubCell"/>
</dbReference>
<comment type="cofactor">
    <cofactor evidence="1">
        <name>Ca(2+)</name>
        <dbReference type="ChEBI" id="CHEBI:29108"/>
    </cofactor>
</comment>
<evidence type="ECO:0000259" key="14">
    <source>
        <dbReference type="Pfam" id="PF05826"/>
    </source>
</evidence>
<dbReference type="PROSITE" id="PS00118">
    <property type="entry name" value="PA2_HIS"/>
    <property type="match status" value="1"/>
</dbReference>
<evidence type="ECO:0000313" key="15">
    <source>
        <dbReference type="EMBL" id="KAJ8711109.1"/>
    </source>
</evidence>
<dbReference type="GO" id="GO:0004623">
    <property type="term" value="F:phospholipase A2 activity"/>
    <property type="evidence" value="ECO:0007669"/>
    <property type="project" value="UniProtKB-EC"/>
</dbReference>
<comment type="caution">
    <text evidence="15">The sequence shown here is derived from an EMBL/GenBank/DDBJ whole genome shotgun (WGS) entry which is preliminary data.</text>
</comment>
<evidence type="ECO:0000256" key="8">
    <source>
        <dbReference type="ARBA" id="ARBA00022837"/>
    </source>
</evidence>
<evidence type="ECO:0000256" key="5">
    <source>
        <dbReference type="ARBA" id="ARBA00022525"/>
    </source>
</evidence>
<evidence type="ECO:0000256" key="6">
    <source>
        <dbReference type="ARBA" id="ARBA00022723"/>
    </source>
</evidence>
<evidence type="ECO:0000256" key="7">
    <source>
        <dbReference type="ARBA" id="ARBA00022801"/>
    </source>
</evidence>
<dbReference type="EMBL" id="JARGEI010000022">
    <property type="protein sequence ID" value="KAJ8711109.1"/>
    <property type="molecule type" value="Genomic_DNA"/>
</dbReference>
<dbReference type="AlphaFoldDB" id="A0AAD8DNX0"/>
<keyword evidence="11" id="KW-1015">Disulfide bond</keyword>
<keyword evidence="5" id="KW-0964">Secreted</keyword>
<evidence type="ECO:0000256" key="9">
    <source>
        <dbReference type="ARBA" id="ARBA00022963"/>
    </source>
</evidence>
<dbReference type="EC" id="3.1.1.4" evidence="3"/>
<dbReference type="GO" id="GO:0046872">
    <property type="term" value="F:metal ion binding"/>
    <property type="evidence" value="ECO:0007669"/>
    <property type="project" value="UniProtKB-KW"/>
</dbReference>
<dbReference type="InterPro" id="IPR016090">
    <property type="entry name" value="PLA2-like_dom"/>
</dbReference>
<evidence type="ECO:0000313" key="16">
    <source>
        <dbReference type="Proteomes" id="UP001231518"/>
    </source>
</evidence>
<dbReference type="InterPro" id="IPR036444">
    <property type="entry name" value="PLipase_A2_dom_sf"/>
</dbReference>
<evidence type="ECO:0000256" key="13">
    <source>
        <dbReference type="SAM" id="SignalP"/>
    </source>
</evidence>
<dbReference type="GO" id="GO:0006644">
    <property type="term" value="P:phospholipid metabolic process"/>
    <property type="evidence" value="ECO:0007669"/>
    <property type="project" value="InterPro"/>
</dbReference>
<proteinExistence type="predicted"/>
<keyword evidence="9" id="KW-0442">Lipid degradation</keyword>
<evidence type="ECO:0000256" key="11">
    <source>
        <dbReference type="ARBA" id="ARBA00023157"/>
    </source>
</evidence>
<keyword evidence="13" id="KW-0732">Signal</keyword>
<dbReference type="InterPro" id="IPR033113">
    <property type="entry name" value="PLA2_histidine"/>
</dbReference>
<evidence type="ECO:0000256" key="4">
    <source>
        <dbReference type="ARBA" id="ARBA00021721"/>
    </source>
</evidence>
<dbReference type="SUPFAM" id="SSF48619">
    <property type="entry name" value="Phospholipase A2, PLA2"/>
    <property type="match status" value="1"/>
</dbReference>
<dbReference type="Pfam" id="PF05826">
    <property type="entry name" value="Phospholip_A2_2"/>
    <property type="match status" value="1"/>
</dbReference>
<organism evidence="15 16">
    <name type="scientific">Mythimna separata</name>
    <name type="common">Oriental armyworm</name>
    <name type="synonym">Pseudaletia separata</name>
    <dbReference type="NCBI Taxonomy" id="271217"/>
    <lineage>
        <taxon>Eukaryota</taxon>
        <taxon>Metazoa</taxon>
        <taxon>Ecdysozoa</taxon>
        <taxon>Arthropoda</taxon>
        <taxon>Hexapoda</taxon>
        <taxon>Insecta</taxon>
        <taxon>Pterygota</taxon>
        <taxon>Neoptera</taxon>
        <taxon>Endopterygota</taxon>
        <taxon>Lepidoptera</taxon>
        <taxon>Glossata</taxon>
        <taxon>Ditrysia</taxon>
        <taxon>Noctuoidea</taxon>
        <taxon>Noctuidae</taxon>
        <taxon>Noctuinae</taxon>
        <taxon>Hadenini</taxon>
        <taxon>Mythimna</taxon>
    </lineage>
</organism>
<dbReference type="FunFam" id="1.20.90.10:FF:000002">
    <property type="entry name" value="Phospholipase A2 group III"/>
    <property type="match status" value="1"/>
</dbReference>